<dbReference type="AlphaFoldDB" id="A0A310SFD6"/>
<keyword evidence="2" id="KW-1185">Reference proteome</keyword>
<sequence length="91" mass="10598">MNGTVYKGSRLPDKVGLQSGQFLRDSVLDETRIFSDVLAQDEQNEKLPHQCRYRRMDEDDSRRMSYRCDRFFFVEGTALIDEIRLAITSCG</sequence>
<accession>A0A310SFD6</accession>
<reference evidence="1 2" key="1">
    <citation type="submission" date="2015-07" db="EMBL/GenBank/DDBJ databases">
        <title>The genome of Eufriesea mexicana.</title>
        <authorList>
            <person name="Pan H."/>
            <person name="Kapheim K."/>
        </authorList>
    </citation>
    <scope>NUCLEOTIDE SEQUENCE [LARGE SCALE GENOMIC DNA]</scope>
    <source>
        <strain evidence="1">0111107269</strain>
        <tissue evidence="1">Whole body</tissue>
    </source>
</reference>
<evidence type="ECO:0000313" key="1">
    <source>
        <dbReference type="EMBL" id="OAD57011.1"/>
    </source>
</evidence>
<evidence type="ECO:0000313" key="2">
    <source>
        <dbReference type="Proteomes" id="UP000250275"/>
    </source>
</evidence>
<dbReference type="EMBL" id="KQ761783">
    <property type="protein sequence ID" value="OAD57011.1"/>
    <property type="molecule type" value="Genomic_DNA"/>
</dbReference>
<proteinExistence type="predicted"/>
<protein>
    <submittedName>
        <fullName evidence="1">Uncharacterized protein</fullName>
    </submittedName>
</protein>
<dbReference type="Proteomes" id="UP000250275">
    <property type="component" value="Unassembled WGS sequence"/>
</dbReference>
<name>A0A310SFD6_9HYME</name>
<gene>
    <name evidence="1" type="ORF">WN48_02810</name>
</gene>
<organism evidence="1 2">
    <name type="scientific">Eufriesea mexicana</name>
    <dbReference type="NCBI Taxonomy" id="516756"/>
    <lineage>
        <taxon>Eukaryota</taxon>
        <taxon>Metazoa</taxon>
        <taxon>Ecdysozoa</taxon>
        <taxon>Arthropoda</taxon>
        <taxon>Hexapoda</taxon>
        <taxon>Insecta</taxon>
        <taxon>Pterygota</taxon>
        <taxon>Neoptera</taxon>
        <taxon>Endopterygota</taxon>
        <taxon>Hymenoptera</taxon>
        <taxon>Apocrita</taxon>
        <taxon>Aculeata</taxon>
        <taxon>Apoidea</taxon>
        <taxon>Anthophila</taxon>
        <taxon>Apidae</taxon>
        <taxon>Eufriesea</taxon>
    </lineage>
</organism>